<evidence type="ECO:0000256" key="1">
    <source>
        <dbReference type="ARBA" id="ARBA00022729"/>
    </source>
</evidence>
<gene>
    <name evidence="3" type="ORF">GCM10011507_15300</name>
</gene>
<evidence type="ECO:0000256" key="2">
    <source>
        <dbReference type="SAM" id="SignalP"/>
    </source>
</evidence>
<dbReference type="InterPro" id="IPR029046">
    <property type="entry name" value="LolA/LolB/LppX"/>
</dbReference>
<dbReference type="RefSeq" id="WP_188758670.1">
    <property type="nucleotide sequence ID" value="NZ_BMJB01000001.1"/>
</dbReference>
<evidence type="ECO:0000313" key="3">
    <source>
        <dbReference type="EMBL" id="GGA64615.1"/>
    </source>
</evidence>
<dbReference type="AlphaFoldDB" id="A0A916RQ43"/>
<name>A0A916RQ43_9BACT</name>
<feature type="signal peptide" evidence="2">
    <location>
        <begin position="1"/>
        <end position="22"/>
    </location>
</feature>
<evidence type="ECO:0000313" key="4">
    <source>
        <dbReference type="Proteomes" id="UP000648801"/>
    </source>
</evidence>
<dbReference type="Gene3D" id="2.50.20.10">
    <property type="entry name" value="Lipoprotein localisation LolA/LolB/LppX"/>
    <property type="match status" value="1"/>
</dbReference>
<reference evidence="3" key="1">
    <citation type="journal article" date="2014" name="Int. J. Syst. Evol. Microbiol.">
        <title>Complete genome sequence of Corynebacterium casei LMG S-19264T (=DSM 44701T), isolated from a smear-ripened cheese.</title>
        <authorList>
            <consortium name="US DOE Joint Genome Institute (JGI-PGF)"/>
            <person name="Walter F."/>
            <person name="Albersmeier A."/>
            <person name="Kalinowski J."/>
            <person name="Ruckert C."/>
        </authorList>
    </citation>
    <scope>NUCLEOTIDE SEQUENCE</scope>
    <source>
        <strain evidence="3">CGMCC 1.15447</strain>
    </source>
</reference>
<comment type="caution">
    <text evidence="3">The sequence shown here is derived from an EMBL/GenBank/DDBJ whole genome shotgun (WGS) entry which is preliminary data.</text>
</comment>
<accession>A0A916RQ43</accession>
<proteinExistence type="predicted"/>
<dbReference type="EMBL" id="BMJB01000001">
    <property type="protein sequence ID" value="GGA64615.1"/>
    <property type="molecule type" value="Genomic_DNA"/>
</dbReference>
<evidence type="ECO:0008006" key="5">
    <source>
        <dbReference type="Google" id="ProtNLM"/>
    </source>
</evidence>
<protein>
    <recommendedName>
        <fullName evidence="5">Outer membrane lipoprotein carrier protein LolA</fullName>
    </recommendedName>
</protein>
<keyword evidence="4" id="KW-1185">Reference proteome</keyword>
<feature type="chain" id="PRO_5037387283" description="Outer membrane lipoprotein carrier protein LolA" evidence="2">
    <location>
        <begin position="23"/>
        <end position="229"/>
    </location>
</feature>
<keyword evidence="1 2" id="KW-0732">Signal</keyword>
<sequence length="229" mass="25542">MTPTRLAAILAITAALAIPTHAQTLPEVLHQMDAASTRFHSAQADFRWDLYERVVKQTTTQNGSIYFDKTGATTQMGAKIDPPYAKFLEYKNGTLRLFDPGADHLTILHAGANQQQYESFLTLGFGGSGTDLAKSWNITLQGKETLNDGSGPIETVKLDLVPKDPKVLENVSHITIWVDLKRGISLKQQFFLPSEDEKTATYTHIRYNQKVNTSPYTIKTDKKTTIDNR</sequence>
<dbReference type="Proteomes" id="UP000648801">
    <property type="component" value="Unassembled WGS sequence"/>
</dbReference>
<dbReference type="SUPFAM" id="SSF89392">
    <property type="entry name" value="Prokaryotic lipoproteins and lipoprotein localization factors"/>
    <property type="match status" value="1"/>
</dbReference>
<organism evidence="3 4">
    <name type="scientific">Edaphobacter acidisoli</name>
    <dbReference type="NCBI Taxonomy" id="2040573"/>
    <lineage>
        <taxon>Bacteria</taxon>
        <taxon>Pseudomonadati</taxon>
        <taxon>Acidobacteriota</taxon>
        <taxon>Terriglobia</taxon>
        <taxon>Terriglobales</taxon>
        <taxon>Acidobacteriaceae</taxon>
        <taxon>Edaphobacter</taxon>
    </lineage>
</organism>
<reference evidence="3" key="2">
    <citation type="submission" date="2020-09" db="EMBL/GenBank/DDBJ databases">
        <authorList>
            <person name="Sun Q."/>
            <person name="Zhou Y."/>
        </authorList>
    </citation>
    <scope>NUCLEOTIDE SEQUENCE</scope>
    <source>
        <strain evidence="3">CGMCC 1.15447</strain>
    </source>
</reference>